<dbReference type="InterPro" id="IPR028082">
    <property type="entry name" value="Peripla_BP_I"/>
</dbReference>
<sequence>MRRIPAIIASVLLLVLLSACGSQEQQAESNHPKYKLRSDQDAVYVGFALDTLQEQRWYRDKDAFENKVKALGGNVKTLASNGDQEVQLQQVNLLIKEGVDVLVVVPVDAVASGEIVTMAHAAGIKVVSYDRLILNADLDYYVSFDNHKVGQLQAQYIVDKVKSGNIAYVGGSPSDNNAKLIREGSLDVLQPLIDNGSIKLVYDKLTDSWSGDIAAQQIKAYFNQGGERFDGIVTGYDGLARGAIEAIGDQAGAIPVSGQDAELDALQRIMKGTQTMTVYKSLTLIGEQAASLAVEIGSGQTAETTTTIDNGEKKVPAILLEPVAVTKDNMEETVIKDGHYTSEQIHQPAKP</sequence>
<feature type="signal peptide" evidence="3">
    <location>
        <begin position="1"/>
        <end position="27"/>
    </location>
</feature>
<dbReference type="PANTHER" id="PTHR30036">
    <property type="entry name" value="D-XYLOSE-BINDING PERIPLASMIC PROTEIN"/>
    <property type="match status" value="1"/>
</dbReference>
<evidence type="ECO:0000256" key="3">
    <source>
        <dbReference type="SAM" id="SignalP"/>
    </source>
</evidence>
<dbReference type="RefSeq" id="WP_377720231.1">
    <property type="nucleotide sequence ID" value="NZ_JBHSAM010000028.1"/>
</dbReference>
<keyword evidence="6" id="KW-1185">Reference proteome</keyword>
<organism evidence="5 6">
    <name type="scientific">Paenibacillus xanthanilyticus</name>
    <dbReference type="NCBI Taxonomy" id="1783531"/>
    <lineage>
        <taxon>Bacteria</taxon>
        <taxon>Bacillati</taxon>
        <taxon>Bacillota</taxon>
        <taxon>Bacilli</taxon>
        <taxon>Bacillales</taxon>
        <taxon>Paenibacillaceae</taxon>
        <taxon>Paenibacillus</taxon>
    </lineage>
</organism>
<reference evidence="6" key="1">
    <citation type="journal article" date="2019" name="Int. J. Syst. Evol. Microbiol.">
        <title>The Global Catalogue of Microorganisms (GCM) 10K type strain sequencing project: providing services to taxonomists for standard genome sequencing and annotation.</title>
        <authorList>
            <consortium name="The Broad Institute Genomics Platform"/>
            <consortium name="The Broad Institute Genome Sequencing Center for Infectious Disease"/>
            <person name="Wu L."/>
            <person name="Ma J."/>
        </authorList>
    </citation>
    <scope>NUCLEOTIDE SEQUENCE [LARGE SCALE GENOMIC DNA]</scope>
    <source>
        <strain evidence="6">IBRC-M 10987</strain>
    </source>
</reference>
<dbReference type="InterPro" id="IPR025997">
    <property type="entry name" value="SBP_2_dom"/>
</dbReference>
<name>A0ABV8K6F9_9BACL</name>
<comment type="caution">
    <text evidence="5">The sequence shown here is derived from an EMBL/GenBank/DDBJ whole genome shotgun (WGS) entry which is preliminary data.</text>
</comment>
<dbReference type="PROSITE" id="PS51257">
    <property type="entry name" value="PROKAR_LIPOPROTEIN"/>
    <property type="match status" value="1"/>
</dbReference>
<accession>A0ABV8K6F9</accession>
<proteinExistence type="predicted"/>
<evidence type="ECO:0000313" key="6">
    <source>
        <dbReference type="Proteomes" id="UP001595715"/>
    </source>
</evidence>
<comment type="subcellular location">
    <subcellularLocation>
        <location evidence="1">Cell envelope</location>
    </subcellularLocation>
</comment>
<evidence type="ECO:0000313" key="5">
    <source>
        <dbReference type="EMBL" id="MFC4101623.1"/>
    </source>
</evidence>
<keyword evidence="2 3" id="KW-0732">Signal</keyword>
<dbReference type="Gene3D" id="3.40.50.2300">
    <property type="match status" value="2"/>
</dbReference>
<protein>
    <submittedName>
        <fullName evidence="5">Sugar ABC transporter substrate-binding protein</fullName>
    </submittedName>
</protein>
<dbReference type="Pfam" id="PF13407">
    <property type="entry name" value="Peripla_BP_4"/>
    <property type="match status" value="1"/>
</dbReference>
<dbReference type="InterPro" id="IPR050555">
    <property type="entry name" value="Bact_Solute-Bind_Prot2"/>
</dbReference>
<evidence type="ECO:0000259" key="4">
    <source>
        <dbReference type="Pfam" id="PF13407"/>
    </source>
</evidence>
<dbReference type="SUPFAM" id="SSF53822">
    <property type="entry name" value="Periplasmic binding protein-like I"/>
    <property type="match status" value="1"/>
</dbReference>
<dbReference type="Proteomes" id="UP001595715">
    <property type="component" value="Unassembled WGS sequence"/>
</dbReference>
<feature type="chain" id="PRO_5045534564" evidence="3">
    <location>
        <begin position="28"/>
        <end position="351"/>
    </location>
</feature>
<evidence type="ECO:0000256" key="2">
    <source>
        <dbReference type="ARBA" id="ARBA00022729"/>
    </source>
</evidence>
<evidence type="ECO:0000256" key="1">
    <source>
        <dbReference type="ARBA" id="ARBA00004196"/>
    </source>
</evidence>
<gene>
    <name evidence="5" type="ORF">ACFOZ8_18410</name>
</gene>
<dbReference type="PANTHER" id="PTHR30036:SF1">
    <property type="entry name" value="D-XYLOSE-BINDING PERIPLASMIC PROTEIN"/>
    <property type="match status" value="1"/>
</dbReference>
<feature type="domain" description="Periplasmic binding protein" evidence="4">
    <location>
        <begin position="45"/>
        <end position="300"/>
    </location>
</feature>
<dbReference type="EMBL" id="JBHSAM010000028">
    <property type="protein sequence ID" value="MFC4101623.1"/>
    <property type="molecule type" value="Genomic_DNA"/>
</dbReference>